<comment type="caution">
    <text evidence="7">The sequence shown here is derived from an EMBL/GenBank/DDBJ whole genome shotgun (WGS) entry which is preliminary data.</text>
</comment>
<gene>
    <name evidence="7" type="ORF">Dda_5343</name>
</gene>
<dbReference type="InterPro" id="IPR002403">
    <property type="entry name" value="Cyt_P450_E_grp-IV"/>
</dbReference>
<dbReference type="Pfam" id="PF00067">
    <property type="entry name" value="p450"/>
    <property type="match status" value="1"/>
</dbReference>
<feature type="binding site" description="axial binding residue" evidence="6">
    <location>
        <position position="492"/>
    </location>
    <ligand>
        <name>heme</name>
        <dbReference type="ChEBI" id="CHEBI:30413"/>
    </ligand>
    <ligandPart>
        <name>Fe</name>
        <dbReference type="ChEBI" id="CHEBI:18248"/>
    </ligandPart>
</feature>
<evidence type="ECO:0000256" key="6">
    <source>
        <dbReference type="PIRSR" id="PIRSR602403-1"/>
    </source>
</evidence>
<dbReference type="Proteomes" id="UP001221413">
    <property type="component" value="Unassembled WGS sequence"/>
</dbReference>
<protein>
    <submittedName>
        <fullName evidence="7">Cytochrome P450</fullName>
    </submittedName>
</protein>
<dbReference type="AlphaFoldDB" id="A0AAD6NIR1"/>
<keyword evidence="3 6" id="KW-0349">Heme</keyword>
<dbReference type="GO" id="GO:0016705">
    <property type="term" value="F:oxidoreductase activity, acting on paired donors, with incorporation or reduction of molecular oxygen"/>
    <property type="evidence" value="ECO:0007669"/>
    <property type="project" value="InterPro"/>
</dbReference>
<evidence type="ECO:0000256" key="1">
    <source>
        <dbReference type="ARBA" id="ARBA00001971"/>
    </source>
</evidence>
<dbReference type="InterPro" id="IPR001128">
    <property type="entry name" value="Cyt_P450"/>
</dbReference>
<dbReference type="SUPFAM" id="SSF48264">
    <property type="entry name" value="Cytochrome P450"/>
    <property type="match status" value="1"/>
</dbReference>
<keyword evidence="8" id="KW-1185">Reference proteome</keyword>
<dbReference type="InterPro" id="IPR050529">
    <property type="entry name" value="CYP450_sterol_14alpha_dmase"/>
</dbReference>
<accession>A0AAD6NIR1</accession>
<comment type="cofactor">
    <cofactor evidence="1 6">
        <name>heme</name>
        <dbReference type="ChEBI" id="CHEBI:30413"/>
    </cofactor>
</comment>
<organism evidence="7 8">
    <name type="scientific">Drechslerella dactyloides</name>
    <name type="common">Nematode-trapping fungus</name>
    <name type="synonym">Arthrobotrys dactyloides</name>
    <dbReference type="NCBI Taxonomy" id="74499"/>
    <lineage>
        <taxon>Eukaryota</taxon>
        <taxon>Fungi</taxon>
        <taxon>Dikarya</taxon>
        <taxon>Ascomycota</taxon>
        <taxon>Pezizomycotina</taxon>
        <taxon>Orbiliomycetes</taxon>
        <taxon>Orbiliales</taxon>
        <taxon>Orbiliaceae</taxon>
        <taxon>Drechslerella</taxon>
    </lineage>
</organism>
<dbReference type="InterPro" id="IPR036396">
    <property type="entry name" value="Cyt_P450_sf"/>
</dbReference>
<dbReference type="GO" id="GO:0005506">
    <property type="term" value="F:iron ion binding"/>
    <property type="evidence" value="ECO:0007669"/>
    <property type="project" value="InterPro"/>
</dbReference>
<keyword evidence="4 6" id="KW-0479">Metal-binding</keyword>
<comment type="similarity">
    <text evidence="2">Belongs to the cytochrome P450 family.</text>
</comment>
<dbReference type="GO" id="GO:0008395">
    <property type="term" value="F:steroid hydroxylase activity"/>
    <property type="evidence" value="ECO:0007669"/>
    <property type="project" value="TreeGrafter"/>
</dbReference>
<dbReference type="PRINTS" id="PR00465">
    <property type="entry name" value="EP450IV"/>
</dbReference>
<dbReference type="Gene3D" id="1.10.630.10">
    <property type="entry name" value="Cytochrome P450"/>
    <property type="match status" value="1"/>
</dbReference>
<evidence type="ECO:0000256" key="3">
    <source>
        <dbReference type="ARBA" id="ARBA00022617"/>
    </source>
</evidence>
<sequence>MNSSVPNAAPDAATGLLGSLVSSLTPTNIALYTLLAALLPIVYTFTVSTLNDGKPTKDGEPPVPPYWMPFIGHAFGLVAGQEKMVAKYRKVDGKPGGPRTIYAFGQRIYLLTDPAAVSLMYRKSRTVVFDPLIELTLAQLFGGPPSAFKALAPGLPGVDQTGLEGKPEWCKLVHAMYVRELNPKTPSLENMTRIFVRELSAQLEENVPAGGEYMEVDLFAWIKKIMFPASGRALYGKKLRLTDELARNFWHWDKAFLQLFKMYPDFMIPGVRAARQAVTDELIRWRMEVKELRDQIADDVLWEENFGARLVRDRVKLTEMVLAEDDHQAHAAIHLSLLWGLEANAIPVASWVIAFALLTPGVLERLKEELAMCVETPATSASWPTFDVDKLGKLPFLNAVWQEALRLGTASISPRMVLEDTEFGGYMFKKGGMIQGLNPVAQIEEEYWGKSVATFNPDRWLPYPGEDAATAARRVREYQTRMRPFGGGLSICPGRHFAGQEILATVAVMAMGLEWKTEGIRAPDIDRSFFGAGGLPPKNDVRLRVRRAQ</sequence>
<evidence type="ECO:0000256" key="4">
    <source>
        <dbReference type="ARBA" id="ARBA00022723"/>
    </source>
</evidence>
<dbReference type="PANTHER" id="PTHR24304:SF2">
    <property type="entry name" value="24-HYDROXYCHOLESTEROL 7-ALPHA-HYDROXYLASE"/>
    <property type="match status" value="1"/>
</dbReference>
<name>A0AAD6NIR1_DREDA</name>
<proteinExistence type="inferred from homology"/>
<evidence type="ECO:0000256" key="2">
    <source>
        <dbReference type="ARBA" id="ARBA00010617"/>
    </source>
</evidence>
<evidence type="ECO:0000256" key="5">
    <source>
        <dbReference type="ARBA" id="ARBA00023004"/>
    </source>
</evidence>
<evidence type="ECO:0000313" key="7">
    <source>
        <dbReference type="EMBL" id="KAJ6259705.1"/>
    </source>
</evidence>
<dbReference type="CDD" id="cd11040">
    <property type="entry name" value="CYP7_CYP8-like"/>
    <property type="match status" value="1"/>
</dbReference>
<evidence type="ECO:0000313" key="8">
    <source>
        <dbReference type="Proteomes" id="UP001221413"/>
    </source>
</evidence>
<reference evidence="7" key="1">
    <citation type="submission" date="2023-01" db="EMBL/GenBank/DDBJ databases">
        <title>The chitinases involved in constricting ring structure development in the nematode-trapping fungus Drechslerella dactyloides.</title>
        <authorList>
            <person name="Wang R."/>
            <person name="Zhang L."/>
            <person name="Tang P."/>
            <person name="Li S."/>
            <person name="Liang L."/>
        </authorList>
    </citation>
    <scope>NUCLEOTIDE SEQUENCE</scope>
    <source>
        <strain evidence="7">YMF1.00031</strain>
    </source>
</reference>
<dbReference type="GO" id="GO:0020037">
    <property type="term" value="F:heme binding"/>
    <property type="evidence" value="ECO:0007669"/>
    <property type="project" value="InterPro"/>
</dbReference>
<dbReference type="EMBL" id="JAQGDS010000006">
    <property type="protein sequence ID" value="KAJ6259705.1"/>
    <property type="molecule type" value="Genomic_DNA"/>
</dbReference>
<dbReference type="PANTHER" id="PTHR24304">
    <property type="entry name" value="CYTOCHROME P450 FAMILY 7"/>
    <property type="match status" value="1"/>
</dbReference>
<keyword evidence="5 6" id="KW-0408">Iron</keyword>